<dbReference type="AlphaFoldDB" id="A0A9W6SVJ6"/>
<sequence length="195" mass="22142">MDENSVESLTVLQKVNEHVSLSLVELYKVIGSLNKRAMSLKLEYMNQITTLNTVLLMKEKQADAMTNTKKRLHDVKAKQKKINKMVKKLSGNMQVVMNSQNRTGDVELSKKEALYSDELNKLLEKANQLQREFNGSKTTIDNYKNAGLELVKSELQQAGGSNENSKILKIIKKKLEVSELMVRDLTRELSATKIE</sequence>
<dbReference type="Proteomes" id="UP001165063">
    <property type="component" value="Unassembled WGS sequence"/>
</dbReference>
<evidence type="ECO:0000256" key="1">
    <source>
        <dbReference type="SAM" id="Coils"/>
    </source>
</evidence>
<feature type="coiled-coil region" evidence="1">
    <location>
        <begin position="112"/>
        <end position="188"/>
    </location>
</feature>
<name>A0A9W6SVJ6_AMBMO</name>
<keyword evidence="1" id="KW-0175">Coiled coil</keyword>
<gene>
    <name evidence="2" type="ORF">Amon01_000894100</name>
</gene>
<accession>A0A9W6SVJ6</accession>
<keyword evidence="3" id="KW-1185">Reference proteome</keyword>
<dbReference type="EMBL" id="BSXU01009043">
    <property type="protein sequence ID" value="GME67972.1"/>
    <property type="molecule type" value="Genomic_DNA"/>
</dbReference>
<protein>
    <submittedName>
        <fullName evidence="2">Unnamed protein product</fullName>
    </submittedName>
</protein>
<evidence type="ECO:0000313" key="3">
    <source>
        <dbReference type="Proteomes" id="UP001165063"/>
    </source>
</evidence>
<proteinExistence type="predicted"/>
<comment type="caution">
    <text evidence="2">The sequence shown here is derived from an EMBL/GenBank/DDBJ whole genome shotgun (WGS) entry which is preliminary data.</text>
</comment>
<evidence type="ECO:0000313" key="2">
    <source>
        <dbReference type="EMBL" id="GME67972.1"/>
    </source>
</evidence>
<reference evidence="2" key="1">
    <citation type="submission" date="2023-04" db="EMBL/GenBank/DDBJ databases">
        <title>Ambrosiozyma monospora NBRC 1965.</title>
        <authorList>
            <person name="Ichikawa N."/>
            <person name="Sato H."/>
            <person name="Tonouchi N."/>
        </authorList>
    </citation>
    <scope>NUCLEOTIDE SEQUENCE</scope>
    <source>
        <strain evidence="2">NBRC 1965</strain>
    </source>
</reference>
<organism evidence="2 3">
    <name type="scientific">Ambrosiozyma monospora</name>
    <name type="common">Yeast</name>
    <name type="synonym">Endomycopsis monosporus</name>
    <dbReference type="NCBI Taxonomy" id="43982"/>
    <lineage>
        <taxon>Eukaryota</taxon>
        <taxon>Fungi</taxon>
        <taxon>Dikarya</taxon>
        <taxon>Ascomycota</taxon>
        <taxon>Saccharomycotina</taxon>
        <taxon>Pichiomycetes</taxon>
        <taxon>Pichiales</taxon>
        <taxon>Pichiaceae</taxon>
        <taxon>Ambrosiozyma</taxon>
    </lineage>
</organism>